<dbReference type="PROSITE" id="PS00178">
    <property type="entry name" value="AA_TRNA_LIGASE_I"/>
    <property type="match status" value="1"/>
</dbReference>
<dbReference type="EMBL" id="CP060784">
    <property type="protein sequence ID" value="QNP51559.1"/>
    <property type="molecule type" value="Genomic_DNA"/>
</dbReference>
<comment type="similarity">
    <text evidence="1">Belongs to the class-I aminoacyl-tRNA synthetase family.</text>
</comment>
<keyword evidence="7" id="KW-0030">Aminoacyl-tRNA synthetase</keyword>
<dbReference type="FunFam" id="3.40.50.620:FF:000060">
    <property type="entry name" value="Leucine--tRNA ligase"/>
    <property type="match status" value="1"/>
</dbReference>
<evidence type="ECO:0000256" key="5">
    <source>
        <dbReference type="ARBA" id="ARBA00022840"/>
    </source>
</evidence>
<dbReference type="PANTHER" id="PTHR43740">
    <property type="entry name" value="LEUCYL-TRNA SYNTHETASE"/>
    <property type="match status" value="1"/>
</dbReference>
<evidence type="ECO:0000256" key="7">
    <source>
        <dbReference type="ARBA" id="ARBA00023146"/>
    </source>
</evidence>
<dbReference type="Proteomes" id="UP000516093">
    <property type="component" value="Chromosome"/>
</dbReference>
<name>A0A7H0GTE3_9BACT</name>
<dbReference type="PANTHER" id="PTHR43740:SF2">
    <property type="entry name" value="LEUCINE--TRNA LIGASE, MITOCHONDRIAL"/>
    <property type="match status" value="1"/>
</dbReference>
<sequence length="338" mass="39041">MPAYRPEEIEKKWQAHWKTHKTFEVSNSFDKPKYYVLDMFPYPSGAGLHVGHPLGYIASDIVSRFKRLQGFNVLHPMGFDSFGLPAEQYAIQTGQHPEKTTRENIQRYIEQLSSLGFSYDWSREIRTSDSSYYKWTQWIFLKLFNSWYNLETNRAENIRTLQDIFGEKGSAGVRAAGDADERHDFTAGQWQMMTEKQRIDAVHPYRLAYQSDTYVNWCAALGTVLSNDEVKDGLSERGGYPVERRLMPQWNLRITAYADRLLQGLDTIDWPEPVKEMQRNWIGRSVGAEVTFPLQNAPQQGIKVYTTRVDTIYGATFMVLAPSTSWPPSSLRPSKKKP</sequence>
<dbReference type="Gene3D" id="3.90.740.10">
    <property type="entry name" value="Valyl/Leucyl/Isoleucyl-tRNA synthetase, editing domain"/>
    <property type="match status" value="1"/>
</dbReference>
<keyword evidence="3 10" id="KW-0436">Ligase</keyword>
<dbReference type="GO" id="GO:0005829">
    <property type="term" value="C:cytosol"/>
    <property type="evidence" value="ECO:0007669"/>
    <property type="project" value="TreeGrafter"/>
</dbReference>
<evidence type="ECO:0000313" key="11">
    <source>
        <dbReference type="Proteomes" id="UP000516093"/>
    </source>
</evidence>
<organism evidence="10 11">
    <name type="scientific">Hymenobacter qilianensis</name>
    <dbReference type="NCBI Taxonomy" id="1385715"/>
    <lineage>
        <taxon>Bacteria</taxon>
        <taxon>Pseudomonadati</taxon>
        <taxon>Bacteroidota</taxon>
        <taxon>Cytophagia</taxon>
        <taxon>Cytophagales</taxon>
        <taxon>Hymenobacteraceae</taxon>
        <taxon>Hymenobacter</taxon>
    </lineage>
</organism>
<evidence type="ECO:0000256" key="1">
    <source>
        <dbReference type="ARBA" id="ARBA00005594"/>
    </source>
</evidence>
<gene>
    <name evidence="10" type="ORF">H9L05_16405</name>
</gene>
<dbReference type="Pfam" id="PF13603">
    <property type="entry name" value="tRNA-synt_1_2"/>
    <property type="match status" value="1"/>
</dbReference>
<evidence type="ECO:0000256" key="3">
    <source>
        <dbReference type="ARBA" id="ARBA00022598"/>
    </source>
</evidence>
<feature type="domain" description="Aminoacyl-tRNA synthetase class Ia" evidence="8">
    <location>
        <begin position="12"/>
        <end position="145"/>
    </location>
</feature>
<accession>A0A7H0GTE3</accession>
<reference evidence="10 11" key="1">
    <citation type="submission" date="2020-08" db="EMBL/GenBank/DDBJ databases">
        <title>Genome sequence of Hymenobacter qilianensis JCM 19763T.</title>
        <authorList>
            <person name="Hyun D.-W."/>
            <person name="Bae J.-W."/>
        </authorList>
    </citation>
    <scope>NUCLEOTIDE SEQUENCE [LARGE SCALE GENOMIC DNA]</scope>
    <source>
        <strain evidence="10 11">JCM 19763</strain>
    </source>
</reference>
<evidence type="ECO:0000256" key="2">
    <source>
        <dbReference type="ARBA" id="ARBA00013164"/>
    </source>
</evidence>
<dbReference type="SUPFAM" id="SSF50677">
    <property type="entry name" value="ValRS/IleRS/LeuRS editing domain"/>
    <property type="match status" value="1"/>
</dbReference>
<feature type="domain" description="Leucyl-tRNA synthetase editing" evidence="9">
    <location>
        <begin position="279"/>
        <end position="323"/>
    </location>
</feature>
<dbReference type="InterPro" id="IPR002300">
    <property type="entry name" value="aa-tRNA-synth_Ia"/>
</dbReference>
<keyword evidence="4" id="KW-0547">Nucleotide-binding</keyword>
<dbReference type="GO" id="GO:0004823">
    <property type="term" value="F:leucine-tRNA ligase activity"/>
    <property type="evidence" value="ECO:0007669"/>
    <property type="project" value="UniProtKB-EC"/>
</dbReference>
<dbReference type="GO" id="GO:0002161">
    <property type="term" value="F:aminoacyl-tRNA deacylase activity"/>
    <property type="evidence" value="ECO:0007669"/>
    <property type="project" value="InterPro"/>
</dbReference>
<evidence type="ECO:0000256" key="6">
    <source>
        <dbReference type="ARBA" id="ARBA00022917"/>
    </source>
</evidence>
<dbReference type="SUPFAM" id="SSF52374">
    <property type="entry name" value="Nucleotidylyl transferase"/>
    <property type="match status" value="1"/>
</dbReference>
<evidence type="ECO:0000259" key="9">
    <source>
        <dbReference type="Pfam" id="PF13603"/>
    </source>
</evidence>
<dbReference type="InterPro" id="IPR009008">
    <property type="entry name" value="Val/Leu/Ile-tRNA-synth_edit"/>
</dbReference>
<keyword evidence="11" id="KW-1185">Reference proteome</keyword>
<dbReference type="Gene3D" id="3.40.50.620">
    <property type="entry name" value="HUPs"/>
    <property type="match status" value="2"/>
</dbReference>
<evidence type="ECO:0000256" key="4">
    <source>
        <dbReference type="ARBA" id="ARBA00022741"/>
    </source>
</evidence>
<dbReference type="PRINTS" id="PR00985">
    <property type="entry name" value="TRNASYNTHLEU"/>
</dbReference>
<dbReference type="KEGG" id="hqi:H9L05_16405"/>
<evidence type="ECO:0000259" key="8">
    <source>
        <dbReference type="Pfam" id="PF00133"/>
    </source>
</evidence>
<dbReference type="Pfam" id="PF00133">
    <property type="entry name" value="tRNA-synt_1"/>
    <property type="match status" value="1"/>
</dbReference>
<dbReference type="Gene3D" id="1.10.730.10">
    <property type="entry name" value="Isoleucyl-tRNA Synthetase, Domain 1"/>
    <property type="match status" value="1"/>
</dbReference>
<dbReference type="InterPro" id="IPR014729">
    <property type="entry name" value="Rossmann-like_a/b/a_fold"/>
</dbReference>
<dbReference type="InterPro" id="IPR001412">
    <property type="entry name" value="aa-tRNA-synth_I_CS"/>
</dbReference>
<keyword evidence="6" id="KW-0648">Protein biosynthesis</keyword>
<dbReference type="GO" id="GO:0005524">
    <property type="term" value="F:ATP binding"/>
    <property type="evidence" value="ECO:0007669"/>
    <property type="project" value="UniProtKB-KW"/>
</dbReference>
<keyword evidence="5" id="KW-0067">ATP-binding</keyword>
<protein>
    <recommendedName>
        <fullName evidence="2">leucine--tRNA ligase</fullName>
        <ecNumber evidence="2">6.1.1.4</ecNumber>
    </recommendedName>
</protein>
<dbReference type="GO" id="GO:0006429">
    <property type="term" value="P:leucyl-tRNA aminoacylation"/>
    <property type="evidence" value="ECO:0007669"/>
    <property type="project" value="InterPro"/>
</dbReference>
<dbReference type="AlphaFoldDB" id="A0A7H0GTE3"/>
<dbReference type="EC" id="6.1.1.4" evidence="2"/>
<evidence type="ECO:0000313" key="10">
    <source>
        <dbReference type="EMBL" id="QNP51559.1"/>
    </source>
</evidence>
<dbReference type="InterPro" id="IPR025709">
    <property type="entry name" value="Leu_tRNA-synth_edit"/>
</dbReference>
<proteinExistence type="inferred from homology"/>
<dbReference type="InterPro" id="IPR002302">
    <property type="entry name" value="Leu-tRNA-ligase"/>
</dbReference>